<reference evidence="2 3" key="1">
    <citation type="submission" date="2021-02" db="EMBL/GenBank/DDBJ databases">
        <title>Porcisia hertigi Genome sequencing and assembly.</title>
        <authorList>
            <person name="Almutairi H."/>
            <person name="Gatherer D."/>
        </authorList>
    </citation>
    <scope>NUCLEOTIDE SEQUENCE [LARGE SCALE GENOMIC DNA]</scope>
    <source>
        <strain evidence="2 3">C119</strain>
    </source>
</reference>
<organism evidence="2 3">
    <name type="scientific">Porcisia hertigi</name>
    <dbReference type="NCBI Taxonomy" id="2761500"/>
    <lineage>
        <taxon>Eukaryota</taxon>
        <taxon>Discoba</taxon>
        <taxon>Euglenozoa</taxon>
        <taxon>Kinetoplastea</taxon>
        <taxon>Metakinetoplastina</taxon>
        <taxon>Trypanosomatida</taxon>
        <taxon>Trypanosomatidae</taxon>
        <taxon>Leishmaniinae</taxon>
        <taxon>Porcisia</taxon>
    </lineage>
</organism>
<proteinExistence type="predicted"/>
<dbReference type="SMART" id="SM00320">
    <property type="entry name" value="WD40"/>
    <property type="match status" value="5"/>
</dbReference>
<evidence type="ECO:0000313" key="2">
    <source>
        <dbReference type="EMBL" id="KAG5497687.1"/>
    </source>
</evidence>
<sequence>MRTATKRKRSHSAPEASSNRAAKKGTTTTPTALASPGSPRASTAASELTATTSGAVSLPKDRERCRDALLVVSTSDAVMAGLVYRKEKFYMKFSVKRHVGRINSAAVTERYIASSGVDERVFLFTNKAEERLTAATRKRMRESGEPLAVRLADLGSVAPPAEVTALAFADGSQRLLCGCTDGLLIIYRCRDWSVSTTLTVHERAVVGLAVHPGSHGSLAVTIGEDRFVAVLDLVKGKLLTKWKYNPSPALPEKASSTSEDCARVECQKPSAFATPREEPIGVLFSPEGTRLIIFSRFSFVVYEVAVLQPICSLRYSHPQPLDEIHCCAFFSETALIIGTEAGKLTVCHLEGTPDKPVHLTAPLSPVPVTYPRSLHTEAEELLAAPVRVEVETRQKNPLRHVNRVKALQVQGSTVFSIDANGIVIAWHATTKATDPLSLQFVVSANCQGRVRDMKLYPLGV</sequence>
<gene>
    <name evidence="2" type="ORF">JKF63_03953</name>
</gene>
<comment type="caution">
    <text evidence="2">The sequence shown here is derived from an EMBL/GenBank/DDBJ whole genome shotgun (WGS) entry which is preliminary data.</text>
</comment>
<dbReference type="PANTHER" id="PTHR44675">
    <property type="entry name" value="PAK1 INTERACTING PROTEIN 1"/>
    <property type="match status" value="1"/>
</dbReference>
<evidence type="ECO:0000256" key="1">
    <source>
        <dbReference type="SAM" id="MobiDB-lite"/>
    </source>
</evidence>
<dbReference type="EMBL" id="JAFJZO010000031">
    <property type="protein sequence ID" value="KAG5497687.1"/>
    <property type="molecule type" value="Genomic_DNA"/>
</dbReference>
<dbReference type="PANTHER" id="PTHR44675:SF1">
    <property type="entry name" value="P21-ACTIVATED PROTEIN KINASE-INTERACTING PROTEIN 1"/>
    <property type="match status" value="1"/>
</dbReference>
<feature type="compositionally biased region" description="Basic residues" evidence="1">
    <location>
        <begin position="1"/>
        <end position="11"/>
    </location>
</feature>
<dbReference type="InterPro" id="IPR036322">
    <property type="entry name" value="WD40_repeat_dom_sf"/>
</dbReference>
<dbReference type="KEGG" id="phet:94290026"/>
<dbReference type="OrthoDB" id="308449at2759"/>
<keyword evidence="3" id="KW-1185">Reference proteome</keyword>
<dbReference type="GeneID" id="94290026"/>
<dbReference type="InterPro" id="IPR051959">
    <property type="entry name" value="PAK1-Kinase_Regulator"/>
</dbReference>
<accession>A0A836I3R9</accession>
<dbReference type="SUPFAM" id="SSF50978">
    <property type="entry name" value="WD40 repeat-like"/>
    <property type="match status" value="1"/>
</dbReference>
<dbReference type="Gene3D" id="2.130.10.10">
    <property type="entry name" value="YVTN repeat-like/Quinoprotein amine dehydrogenase"/>
    <property type="match status" value="1"/>
</dbReference>
<dbReference type="InterPro" id="IPR001680">
    <property type="entry name" value="WD40_rpt"/>
</dbReference>
<dbReference type="AlphaFoldDB" id="A0A836I3R9"/>
<feature type="compositionally biased region" description="Low complexity" evidence="1">
    <location>
        <begin position="24"/>
        <end position="48"/>
    </location>
</feature>
<name>A0A836I3R9_9TRYP</name>
<evidence type="ECO:0000313" key="3">
    <source>
        <dbReference type="Proteomes" id="UP000674318"/>
    </source>
</evidence>
<dbReference type="Proteomes" id="UP000674318">
    <property type="component" value="Unassembled WGS sequence"/>
</dbReference>
<dbReference type="RefSeq" id="XP_067755155.1">
    <property type="nucleotide sequence ID" value="XM_067899949.1"/>
</dbReference>
<feature type="region of interest" description="Disordered" evidence="1">
    <location>
        <begin position="1"/>
        <end position="48"/>
    </location>
</feature>
<dbReference type="InterPro" id="IPR015943">
    <property type="entry name" value="WD40/YVTN_repeat-like_dom_sf"/>
</dbReference>
<protein>
    <submittedName>
        <fullName evidence="2">Uncharacterized protein</fullName>
    </submittedName>
</protein>